<organism evidence="13 14">
    <name type="scientific">Fodinibius salicampi</name>
    <dbReference type="NCBI Taxonomy" id="1920655"/>
    <lineage>
        <taxon>Bacteria</taxon>
        <taxon>Pseudomonadati</taxon>
        <taxon>Balneolota</taxon>
        <taxon>Balneolia</taxon>
        <taxon>Balneolales</taxon>
        <taxon>Balneolaceae</taxon>
        <taxon>Fodinibius</taxon>
    </lineage>
</organism>
<evidence type="ECO:0000256" key="9">
    <source>
        <dbReference type="ARBA" id="ARBA00023136"/>
    </source>
</evidence>
<comment type="catalytic activity">
    <reaction evidence="11">
        <text>[GlcNAc-(1-&gt;4)-Mur2Ac(oyl-L-Ala-gamma-D-Glu-L-Lys-D-Ala-D-Ala)](n)-di-trans,octa-cis-undecaprenyl diphosphate + beta-D-GlcNAc-(1-&gt;4)-Mur2Ac(oyl-L-Ala-gamma-D-Glu-L-Lys-D-Ala-D-Ala)-di-trans,octa-cis-undecaprenyl diphosphate = [GlcNAc-(1-&gt;4)-Mur2Ac(oyl-L-Ala-gamma-D-Glu-L-Lys-D-Ala-D-Ala)](n+1)-di-trans,octa-cis-undecaprenyl diphosphate + di-trans,octa-cis-undecaprenyl diphosphate + H(+)</text>
        <dbReference type="Rhea" id="RHEA:23708"/>
        <dbReference type="Rhea" id="RHEA-COMP:9602"/>
        <dbReference type="Rhea" id="RHEA-COMP:9603"/>
        <dbReference type="ChEBI" id="CHEBI:15378"/>
        <dbReference type="ChEBI" id="CHEBI:58405"/>
        <dbReference type="ChEBI" id="CHEBI:60033"/>
        <dbReference type="ChEBI" id="CHEBI:78435"/>
        <dbReference type="EC" id="2.4.99.28"/>
    </reaction>
</comment>
<evidence type="ECO:0000256" key="5">
    <source>
        <dbReference type="ARBA" id="ARBA00022692"/>
    </source>
</evidence>
<protein>
    <recommendedName>
        <fullName evidence="11">Biosynthetic peptidoglycan transglycosylase</fullName>
        <ecNumber evidence="11">2.4.99.28</ecNumber>
    </recommendedName>
    <alternativeName>
        <fullName evidence="11">Glycan polymerase</fullName>
    </alternativeName>
    <alternativeName>
        <fullName evidence="11">Peptidoglycan glycosyltransferase MtgA</fullName>
        <shortName evidence="11">PGT</shortName>
    </alternativeName>
</protein>
<feature type="domain" description="Glycosyl transferase family 51" evidence="12">
    <location>
        <begin position="59"/>
        <end position="222"/>
    </location>
</feature>
<dbReference type="Proteomes" id="UP001207337">
    <property type="component" value="Unassembled WGS sequence"/>
</dbReference>
<evidence type="ECO:0000256" key="7">
    <source>
        <dbReference type="ARBA" id="ARBA00022984"/>
    </source>
</evidence>
<dbReference type="EC" id="2.4.99.28" evidence="11"/>
<gene>
    <name evidence="11 13" type="primary">mtgA</name>
    <name evidence="13" type="ORF">LQ318_12395</name>
</gene>
<evidence type="ECO:0000259" key="12">
    <source>
        <dbReference type="Pfam" id="PF00912"/>
    </source>
</evidence>
<dbReference type="RefSeq" id="WP_265790566.1">
    <property type="nucleotide sequence ID" value="NZ_BAABRS010000003.1"/>
</dbReference>
<keyword evidence="10 11" id="KW-0961">Cell wall biogenesis/degradation</keyword>
<dbReference type="HAMAP" id="MF_00766">
    <property type="entry name" value="PGT_MtgA"/>
    <property type="match status" value="1"/>
</dbReference>
<dbReference type="InterPro" id="IPR023346">
    <property type="entry name" value="Lysozyme-like_dom_sf"/>
</dbReference>
<dbReference type="SUPFAM" id="SSF53955">
    <property type="entry name" value="Lysozyme-like"/>
    <property type="match status" value="1"/>
</dbReference>
<keyword evidence="9 11" id="KW-0472">Membrane</keyword>
<evidence type="ECO:0000256" key="11">
    <source>
        <dbReference type="HAMAP-Rule" id="MF_00766"/>
    </source>
</evidence>
<dbReference type="Pfam" id="PF00912">
    <property type="entry name" value="Transgly"/>
    <property type="match status" value="1"/>
</dbReference>
<keyword evidence="5 11" id="KW-0812">Transmembrane</keyword>
<evidence type="ECO:0000256" key="1">
    <source>
        <dbReference type="ARBA" id="ARBA00022475"/>
    </source>
</evidence>
<dbReference type="GO" id="GO:0016757">
    <property type="term" value="F:glycosyltransferase activity"/>
    <property type="evidence" value="ECO:0007669"/>
    <property type="project" value="UniProtKB-KW"/>
</dbReference>
<evidence type="ECO:0000256" key="6">
    <source>
        <dbReference type="ARBA" id="ARBA00022960"/>
    </source>
</evidence>
<dbReference type="NCBIfam" id="TIGR02070">
    <property type="entry name" value="mono_pep_trsgly"/>
    <property type="match status" value="1"/>
</dbReference>
<dbReference type="PANTHER" id="PTHR30400">
    <property type="entry name" value="MONOFUNCTIONAL BIOSYNTHETIC PEPTIDOGLYCAN TRANSGLYCOSYLASE"/>
    <property type="match status" value="1"/>
</dbReference>
<comment type="function">
    <text evidence="11">Peptidoglycan polymerase that catalyzes glycan chain elongation from lipid-linked precursors.</text>
</comment>
<name>A0ABT3Q0X9_9BACT</name>
<dbReference type="PANTHER" id="PTHR30400:SF0">
    <property type="entry name" value="BIOSYNTHETIC PEPTIDOGLYCAN TRANSGLYCOSYLASE"/>
    <property type="match status" value="1"/>
</dbReference>
<keyword evidence="14" id="KW-1185">Reference proteome</keyword>
<keyword evidence="1 11" id="KW-1003">Cell membrane</keyword>
<keyword evidence="7 11" id="KW-0573">Peptidoglycan synthesis</keyword>
<dbReference type="EMBL" id="JAJNDC010000003">
    <property type="protein sequence ID" value="MCW9713703.1"/>
    <property type="molecule type" value="Genomic_DNA"/>
</dbReference>
<comment type="caution">
    <text evidence="13">The sequence shown here is derived from an EMBL/GenBank/DDBJ whole genome shotgun (WGS) entry which is preliminary data.</text>
</comment>
<keyword evidence="4 11" id="KW-0808">Transferase</keyword>
<keyword evidence="2" id="KW-0997">Cell inner membrane</keyword>
<evidence type="ECO:0000256" key="3">
    <source>
        <dbReference type="ARBA" id="ARBA00022676"/>
    </source>
</evidence>
<evidence type="ECO:0000256" key="10">
    <source>
        <dbReference type="ARBA" id="ARBA00023316"/>
    </source>
</evidence>
<comment type="pathway">
    <text evidence="11">Cell wall biogenesis; peptidoglycan biosynthesis.</text>
</comment>
<proteinExistence type="inferred from homology"/>
<comment type="subcellular location">
    <subcellularLocation>
        <location evidence="11">Cell membrane</location>
        <topology evidence="11">Single-pass membrane protein</topology>
    </subcellularLocation>
</comment>
<sequence length="235" mass="27166">MKSAFIRLGRWIIQFIAGFIIISSLIVLLFRWVNLPTSSFMMQRSVSAWWNGEDHFELHYEWTNWDDMSSHIKMAAIASEDQNFANHWGIDFASVQEALEEYEQGQGLRGASTITQQTAKNLFLWPNQSYVRKGIEAYFSLLLELFWPKKRILEVYLNIAEFGDGVYGVQSAADRYFFTTAARLSKSQSALMVTALPAPKRYNLASPSGYMLSRRDWVMQYMDLLGGSYYLEKLD</sequence>
<reference evidence="13 14" key="1">
    <citation type="submission" date="2021-11" db="EMBL/GenBank/DDBJ databases">
        <title>Aliifidinibius sp. nov., a new bacterium isolated from saline soil.</title>
        <authorList>
            <person name="Galisteo C."/>
            <person name="De La Haba R."/>
            <person name="Sanchez-Porro C."/>
            <person name="Ventosa A."/>
        </authorList>
    </citation>
    <scope>NUCLEOTIDE SEQUENCE [LARGE SCALE GENOMIC DNA]</scope>
    <source>
        <strain evidence="13 14">KACC 190600</strain>
    </source>
</reference>
<accession>A0ABT3Q0X9</accession>
<keyword evidence="3 11" id="KW-0328">Glycosyltransferase</keyword>
<dbReference type="InterPro" id="IPR036950">
    <property type="entry name" value="PBP_transglycosylase"/>
</dbReference>
<dbReference type="Gene3D" id="1.10.3810.10">
    <property type="entry name" value="Biosynthetic peptidoglycan transglycosylase-like"/>
    <property type="match status" value="1"/>
</dbReference>
<keyword evidence="8 11" id="KW-1133">Transmembrane helix</keyword>
<evidence type="ECO:0000256" key="8">
    <source>
        <dbReference type="ARBA" id="ARBA00022989"/>
    </source>
</evidence>
<evidence type="ECO:0000313" key="14">
    <source>
        <dbReference type="Proteomes" id="UP001207337"/>
    </source>
</evidence>
<evidence type="ECO:0000256" key="4">
    <source>
        <dbReference type="ARBA" id="ARBA00022679"/>
    </source>
</evidence>
<evidence type="ECO:0000313" key="13">
    <source>
        <dbReference type="EMBL" id="MCW9713703.1"/>
    </source>
</evidence>
<feature type="transmembrane region" description="Helical" evidence="11">
    <location>
        <begin position="12"/>
        <end position="33"/>
    </location>
</feature>
<comment type="similarity">
    <text evidence="11">Belongs to the glycosyltransferase 51 family.</text>
</comment>
<dbReference type="InterPro" id="IPR011812">
    <property type="entry name" value="Pep_trsgly"/>
</dbReference>
<evidence type="ECO:0000256" key="2">
    <source>
        <dbReference type="ARBA" id="ARBA00022519"/>
    </source>
</evidence>
<keyword evidence="6 11" id="KW-0133">Cell shape</keyword>
<dbReference type="InterPro" id="IPR001264">
    <property type="entry name" value="Glyco_trans_51"/>
</dbReference>